<feature type="compositionally biased region" description="Low complexity" evidence="1">
    <location>
        <begin position="639"/>
        <end position="664"/>
    </location>
</feature>
<sequence length="868" mass="95502">MSTRMASNGPHAAGIFADMTVDGPEIGTLVLVVDRGKNLPNRKTMGKQNPYCAARLGKEARKTEVDKRGGQTPRWDQELRFTVHDSPDYYKLKISVFNEDKKTDLIGEAWVELDHIITPGGGKGDLWQGLTCKGKYAGELRLELTYYDSREKAEPKQENISMADELRQQYGTLNPKVKRRPLPSNPNAPATSDVVIPERPLPGRAKHGPRDFQVAGRMASAPSSTKTFNYPQSESTLFGQKGVQALSQSTPPAPQSQPEPPMNQHYEEYERNPEPEVYDPYTAGPAQPDFLPQLGPSGRQRGSMPPQARYEQQQWPQHQPHALPRPLSIAGIPHSHSAPAVPVTHQMDPQAYGDSYQLRTDYPEPIPDVDYQYQQVAVARQRRHDVPPGWQEEFNGANADRHAYVEEDVESSPPPPPPMHSHSAPVVPQYESHHNSSPMPRYGATPPSSRQPYVPNASPLQSIERDYGPQQTPPSHGRPRRGESFDEYGGYSPYQSSHHSTQNLSSPVGQQSPSPYARTSPYGRQAPGRNSIAEPYGTPSRQPHPLSQEVSRARSPNPYGTPEHQISYNHYDQGQDGSVPMIKPRAISPAPPPSKPASASRSPYSLQFPVRAFESSDASPLSSSAAKVKAATLPRKSVSPRPSISGGASSPAPFSPDDFGAHNPAAPPNDPASRNGPIVGWHGQEIDPSDHLPVDSWAPEPVKKTPTKTYGLGREKEFGPRSLSKDTVINVRMKPGTNMPEQQARPATSSNKIRGVLKKAQPQAPRYASEPPMELPRHHDNYSSVPDPYEQQQQQQQFSRSYREASPAAYGAPSIPPKVPLSHSPGGAYTEDALSREISSIDIGGSRTRTSGTAFVPVRSHRDRNSYY</sequence>
<evidence type="ECO:0000313" key="3">
    <source>
        <dbReference type="EMBL" id="PPJ61221.1"/>
    </source>
</evidence>
<protein>
    <recommendedName>
        <fullName evidence="2">C2 domain-containing protein</fullName>
    </recommendedName>
</protein>
<dbReference type="Gene3D" id="2.60.40.150">
    <property type="entry name" value="C2 domain"/>
    <property type="match status" value="1"/>
</dbReference>
<evidence type="ECO:0000256" key="1">
    <source>
        <dbReference type="SAM" id="MobiDB-lite"/>
    </source>
</evidence>
<dbReference type="PANTHER" id="PTHR47052:SF3">
    <property type="entry name" value="INGRESSION PROTEIN 1"/>
    <property type="match status" value="1"/>
</dbReference>
<reference evidence="4" key="1">
    <citation type="journal article" date="2017" name="bioRxiv">
        <title>Conservation of a gene cluster reveals novel cercosporin biosynthetic mechanisms and extends production to the genus Colletotrichum.</title>
        <authorList>
            <person name="de Jonge R."/>
            <person name="Ebert M.K."/>
            <person name="Huitt-Roehl C.R."/>
            <person name="Pal P."/>
            <person name="Suttle J.C."/>
            <person name="Spanner R.E."/>
            <person name="Neubauer J.D."/>
            <person name="Jurick W.M.II."/>
            <person name="Stott K.A."/>
            <person name="Secor G.A."/>
            <person name="Thomma B.P.H.J."/>
            <person name="Van de Peer Y."/>
            <person name="Townsend C.A."/>
            <person name="Bolton M.D."/>
        </authorList>
    </citation>
    <scope>NUCLEOTIDE SEQUENCE [LARGE SCALE GENOMIC DNA]</scope>
    <source>
        <strain evidence="4">CBS538.71</strain>
    </source>
</reference>
<dbReference type="SUPFAM" id="SSF49562">
    <property type="entry name" value="C2 domain (Calcium/lipid-binding domain, CaLB)"/>
    <property type="match status" value="1"/>
</dbReference>
<dbReference type="AlphaFoldDB" id="A0A2S6CND3"/>
<dbReference type="SMART" id="SM00239">
    <property type="entry name" value="C2"/>
    <property type="match status" value="1"/>
</dbReference>
<dbReference type="OrthoDB" id="270970at2759"/>
<keyword evidence="4" id="KW-1185">Reference proteome</keyword>
<gene>
    <name evidence="3" type="ORF">CBER1_06691</name>
</gene>
<comment type="caution">
    <text evidence="3">The sequence shown here is derived from an EMBL/GenBank/DDBJ whole genome shotgun (WGS) entry which is preliminary data.</text>
</comment>
<feature type="region of interest" description="Disordered" evidence="1">
    <location>
        <begin position="343"/>
        <end position="365"/>
    </location>
</feature>
<feature type="region of interest" description="Disordered" evidence="1">
    <location>
        <begin position="245"/>
        <end position="325"/>
    </location>
</feature>
<feature type="domain" description="C2" evidence="2">
    <location>
        <begin position="7"/>
        <end position="128"/>
    </location>
</feature>
<dbReference type="InterPro" id="IPR052981">
    <property type="entry name" value="Ingression_C2_domain"/>
</dbReference>
<dbReference type="PROSITE" id="PS50004">
    <property type="entry name" value="C2"/>
    <property type="match status" value="1"/>
</dbReference>
<dbReference type="PANTHER" id="PTHR47052">
    <property type="entry name" value="CONSERVED SERINE PROLINE-RICH PROTEIN (AFU_ORTHOLOGUE AFUA_2G01790)"/>
    <property type="match status" value="1"/>
</dbReference>
<dbReference type="Proteomes" id="UP000237631">
    <property type="component" value="Unassembled WGS sequence"/>
</dbReference>
<dbReference type="STRING" id="357750.A0A2S6CND3"/>
<feature type="compositionally biased region" description="Basic and acidic residues" evidence="1">
    <location>
        <begin position="684"/>
        <end position="693"/>
    </location>
</feature>
<feature type="compositionally biased region" description="Polar residues" evidence="1">
    <location>
        <begin position="739"/>
        <end position="752"/>
    </location>
</feature>
<feature type="compositionally biased region" description="Polar residues" evidence="1">
    <location>
        <begin position="493"/>
        <end position="514"/>
    </location>
</feature>
<dbReference type="InterPro" id="IPR035892">
    <property type="entry name" value="C2_domain_sf"/>
</dbReference>
<accession>A0A2S6CND3</accession>
<feature type="compositionally biased region" description="Basic and acidic residues" evidence="1">
    <location>
        <begin position="265"/>
        <end position="274"/>
    </location>
</feature>
<dbReference type="EMBL" id="PNEN01000099">
    <property type="protein sequence ID" value="PPJ61221.1"/>
    <property type="molecule type" value="Genomic_DNA"/>
</dbReference>
<feature type="compositionally biased region" description="Low complexity" evidence="1">
    <location>
        <begin position="612"/>
        <end position="626"/>
    </location>
</feature>
<proteinExistence type="predicted"/>
<feature type="region of interest" description="Disordered" evidence="1">
    <location>
        <begin position="405"/>
        <end position="868"/>
    </location>
</feature>
<name>A0A2S6CND3_9PEZI</name>
<evidence type="ECO:0000313" key="4">
    <source>
        <dbReference type="Proteomes" id="UP000237631"/>
    </source>
</evidence>
<feature type="compositionally biased region" description="Pro residues" evidence="1">
    <location>
        <begin position="251"/>
        <end position="261"/>
    </location>
</feature>
<organism evidence="3 4">
    <name type="scientific">Cercospora berteroae</name>
    <dbReference type="NCBI Taxonomy" id="357750"/>
    <lineage>
        <taxon>Eukaryota</taxon>
        <taxon>Fungi</taxon>
        <taxon>Dikarya</taxon>
        <taxon>Ascomycota</taxon>
        <taxon>Pezizomycotina</taxon>
        <taxon>Dothideomycetes</taxon>
        <taxon>Dothideomycetidae</taxon>
        <taxon>Mycosphaerellales</taxon>
        <taxon>Mycosphaerellaceae</taxon>
        <taxon>Cercospora</taxon>
    </lineage>
</organism>
<dbReference type="Pfam" id="PF00168">
    <property type="entry name" value="C2"/>
    <property type="match status" value="1"/>
</dbReference>
<feature type="region of interest" description="Disordered" evidence="1">
    <location>
        <begin position="173"/>
        <end position="210"/>
    </location>
</feature>
<feature type="compositionally biased region" description="Polar residues" evidence="1">
    <location>
        <begin position="564"/>
        <end position="576"/>
    </location>
</feature>
<dbReference type="InterPro" id="IPR000008">
    <property type="entry name" value="C2_dom"/>
</dbReference>
<evidence type="ECO:0000259" key="2">
    <source>
        <dbReference type="PROSITE" id="PS50004"/>
    </source>
</evidence>